<evidence type="ECO:0000313" key="10">
    <source>
        <dbReference type="Proteomes" id="UP000051223"/>
    </source>
</evidence>
<dbReference type="PATRIC" id="fig|1423754.3.peg.146"/>
<reference evidence="9 10" key="1">
    <citation type="journal article" date="2015" name="Genome Announc.">
        <title>Expanding the biotechnology potential of lactobacilli through comparative genomics of 213 strains and associated genera.</title>
        <authorList>
            <person name="Sun Z."/>
            <person name="Harris H.M."/>
            <person name="McCann A."/>
            <person name="Guo C."/>
            <person name="Argimon S."/>
            <person name="Zhang W."/>
            <person name="Yang X."/>
            <person name="Jeffery I.B."/>
            <person name="Cooney J.C."/>
            <person name="Kagawa T.F."/>
            <person name="Liu W."/>
            <person name="Song Y."/>
            <person name="Salvetti E."/>
            <person name="Wrobel A."/>
            <person name="Rasinkangas P."/>
            <person name="Parkhill J."/>
            <person name="Rea M.C."/>
            <person name="O'Sullivan O."/>
            <person name="Ritari J."/>
            <person name="Douillard F.P."/>
            <person name="Paul Ross R."/>
            <person name="Yang R."/>
            <person name="Briner A.E."/>
            <person name="Felis G.E."/>
            <person name="de Vos W.M."/>
            <person name="Barrangou R."/>
            <person name="Klaenhammer T.R."/>
            <person name="Caufield P.W."/>
            <person name="Cui Y."/>
            <person name="Zhang H."/>
            <person name="O'Toole P.W."/>
        </authorList>
    </citation>
    <scope>NUCLEOTIDE SEQUENCE [LARGE SCALE GENOMIC DNA]</scope>
    <source>
        <strain evidence="9 10">DSM 5661</strain>
    </source>
</reference>
<dbReference type="RefSeq" id="WP_056941508.1">
    <property type="nucleotide sequence ID" value="NZ_AZGI01000081.1"/>
</dbReference>
<sequence length="158" mass="17368">MFGFLKKKREEFNVVAPVSGILTKLEDVKDPVFAEKMMGDGFAIQPNDSTIVAPISGTIVSLPKTKHAIGIKTEDGIEVLVHIGLDTVDLNGEGFTAFAQEGNEIKQGDKLIEFDPEFMKQKGIDTTVMTIFTAGYDKKVLLLKDYGSKVEMNEVLIK</sequence>
<evidence type="ECO:0000256" key="7">
    <source>
        <dbReference type="ARBA" id="ARBA00022777"/>
    </source>
</evidence>
<dbReference type="FunFam" id="2.70.70.10:FF:000001">
    <property type="entry name" value="PTS system glucose-specific IIA component"/>
    <property type="match status" value="1"/>
</dbReference>
<dbReference type="InterPro" id="IPR050890">
    <property type="entry name" value="PTS_EIIA_component"/>
</dbReference>
<evidence type="ECO:0000256" key="3">
    <source>
        <dbReference type="ARBA" id="ARBA00022448"/>
    </source>
</evidence>
<keyword evidence="4" id="KW-0762">Sugar transport</keyword>
<evidence type="ECO:0000256" key="4">
    <source>
        <dbReference type="ARBA" id="ARBA00022597"/>
    </source>
</evidence>
<comment type="caution">
    <text evidence="9">The sequence shown here is derived from an EMBL/GenBank/DDBJ whole genome shotgun (WGS) entry which is preliminary data.</text>
</comment>
<dbReference type="InterPro" id="IPR011055">
    <property type="entry name" value="Dup_hybrid_motif"/>
</dbReference>
<proteinExistence type="predicted"/>
<keyword evidence="7" id="KW-0418">Kinase</keyword>
<evidence type="ECO:0000256" key="1">
    <source>
        <dbReference type="ARBA" id="ARBA00004496"/>
    </source>
</evidence>
<evidence type="ECO:0000259" key="8">
    <source>
        <dbReference type="PROSITE" id="PS51093"/>
    </source>
</evidence>
<dbReference type="PANTHER" id="PTHR45008">
    <property type="entry name" value="PTS SYSTEM GLUCOSE-SPECIFIC EIIA COMPONENT"/>
    <property type="match status" value="1"/>
</dbReference>
<dbReference type="PANTHER" id="PTHR45008:SF1">
    <property type="entry name" value="PTS SYSTEM GLUCOSE-SPECIFIC EIIA COMPONENT"/>
    <property type="match status" value="1"/>
</dbReference>
<dbReference type="SUPFAM" id="SSF51261">
    <property type="entry name" value="Duplicated hybrid motif"/>
    <property type="match status" value="1"/>
</dbReference>
<dbReference type="Gene3D" id="2.70.70.10">
    <property type="entry name" value="Glucose Permease (Domain IIA)"/>
    <property type="match status" value="1"/>
</dbReference>
<dbReference type="PROSITE" id="PS51093">
    <property type="entry name" value="PTS_EIIA_TYPE_1"/>
    <property type="match status" value="1"/>
</dbReference>
<name>A0A0R1Y524_9LACO</name>
<keyword evidence="3" id="KW-0813">Transport</keyword>
<dbReference type="GO" id="GO:0009401">
    <property type="term" value="P:phosphoenolpyruvate-dependent sugar phosphotransferase system"/>
    <property type="evidence" value="ECO:0007669"/>
    <property type="project" value="UniProtKB-KW"/>
</dbReference>
<dbReference type="Proteomes" id="UP000051223">
    <property type="component" value="Unassembled WGS sequence"/>
</dbReference>
<keyword evidence="6" id="KW-0598">Phosphotransferase system</keyword>
<evidence type="ECO:0000256" key="2">
    <source>
        <dbReference type="ARBA" id="ARBA00004651"/>
    </source>
</evidence>
<dbReference type="InterPro" id="IPR001127">
    <property type="entry name" value="PTS_EIIA_1_perm"/>
</dbReference>
<organism evidence="9 10">
    <name type="scientific">Lactobacillus hamsteri DSM 5661 = JCM 6256</name>
    <dbReference type="NCBI Taxonomy" id="1423754"/>
    <lineage>
        <taxon>Bacteria</taxon>
        <taxon>Bacillati</taxon>
        <taxon>Bacillota</taxon>
        <taxon>Bacilli</taxon>
        <taxon>Lactobacillales</taxon>
        <taxon>Lactobacillaceae</taxon>
        <taxon>Lactobacillus</taxon>
    </lineage>
</organism>
<evidence type="ECO:0000313" key="9">
    <source>
        <dbReference type="EMBL" id="KRM37488.1"/>
    </source>
</evidence>
<dbReference type="Pfam" id="PF00358">
    <property type="entry name" value="PTS_EIIA_1"/>
    <property type="match status" value="1"/>
</dbReference>
<dbReference type="STRING" id="1423754.FC39_GL000137"/>
<accession>A0A0R1Y524</accession>
<dbReference type="AlphaFoldDB" id="A0A0R1Y524"/>
<keyword evidence="5" id="KW-0808">Transferase</keyword>
<feature type="domain" description="PTS EIIA type-1" evidence="8">
    <location>
        <begin position="30"/>
        <end position="134"/>
    </location>
</feature>
<dbReference type="GO" id="GO:0016301">
    <property type="term" value="F:kinase activity"/>
    <property type="evidence" value="ECO:0007669"/>
    <property type="project" value="UniProtKB-KW"/>
</dbReference>
<keyword evidence="10" id="KW-1185">Reference proteome</keyword>
<evidence type="ECO:0000256" key="5">
    <source>
        <dbReference type="ARBA" id="ARBA00022679"/>
    </source>
</evidence>
<gene>
    <name evidence="9" type="ORF">FC39_GL000137</name>
</gene>
<dbReference type="eggNOG" id="COG2190">
    <property type="taxonomic scope" value="Bacteria"/>
</dbReference>
<dbReference type="GO" id="GO:0005737">
    <property type="term" value="C:cytoplasm"/>
    <property type="evidence" value="ECO:0007669"/>
    <property type="project" value="UniProtKB-SubCell"/>
</dbReference>
<evidence type="ECO:0000256" key="6">
    <source>
        <dbReference type="ARBA" id="ARBA00022683"/>
    </source>
</evidence>
<dbReference type="EMBL" id="AZGI01000081">
    <property type="protein sequence ID" value="KRM37488.1"/>
    <property type="molecule type" value="Genomic_DNA"/>
</dbReference>
<comment type="subcellular location">
    <subcellularLocation>
        <location evidence="2">Cell membrane</location>
        <topology evidence="2">Multi-pass membrane protein</topology>
    </subcellularLocation>
    <subcellularLocation>
        <location evidence="1">Cytoplasm</location>
    </subcellularLocation>
</comment>
<protein>
    <recommendedName>
        <fullName evidence="8">PTS EIIA type-1 domain-containing protein</fullName>
    </recommendedName>
</protein>
<dbReference type="GO" id="GO:0005886">
    <property type="term" value="C:plasma membrane"/>
    <property type="evidence" value="ECO:0007669"/>
    <property type="project" value="UniProtKB-SubCell"/>
</dbReference>
<dbReference type="NCBIfam" id="TIGR00830">
    <property type="entry name" value="PTBA"/>
    <property type="match status" value="1"/>
</dbReference>
<dbReference type="PROSITE" id="PS00371">
    <property type="entry name" value="PTS_EIIA_TYPE_1_HIS"/>
    <property type="match status" value="1"/>
</dbReference>